<evidence type="ECO:0000313" key="2">
    <source>
        <dbReference type="Proteomes" id="UP000775547"/>
    </source>
</evidence>
<sequence length="124" mass="13980">MDWLLQAALPEDLESCVEWSQKIECLTGAEVLLDTHVNSTILLAMPFRSSVSLPYIFRQDATWASDFTSDIRAQISAVLTPRSRETYSHNRKLSATFLLASRVGATIDTKAKWNHVVSQYRFGS</sequence>
<accession>A0A9P7G8L3</accession>
<comment type="caution">
    <text evidence="1">The sequence shown here is derived from an EMBL/GenBank/DDBJ whole genome shotgun (WGS) entry which is preliminary data.</text>
</comment>
<dbReference type="PANTHER" id="PTHR43851:SF3">
    <property type="entry name" value="COENZYME Q8"/>
    <property type="match status" value="1"/>
</dbReference>
<dbReference type="GO" id="GO:0006744">
    <property type="term" value="P:ubiquinone biosynthetic process"/>
    <property type="evidence" value="ECO:0007669"/>
    <property type="project" value="TreeGrafter"/>
</dbReference>
<organism evidence="1 2">
    <name type="scientific">Asterophora parasitica</name>
    <dbReference type="NCBI Taxonomy" id="117018"/>
    <lineage>
        <taxon>Eukaryota</taxon>
        <taxon>Fungi</taxon>
        <taxon>Dikarya</taxon>
        <taxon>Basidiomycota</taxon>
        <taxon>Agaricomycotina</taxon>
        <taxon>Agaricomycetes</taxon>
        <taxon>Agaricomycetidae</taxon>
        <taxon>Agaricales</taxon>
        <taxon>Tricholomatineae</taxon>
        <taxon>Lyophyllaceae</taxon>
        <taxon>Asterophora</taxon>
    </lineage>
</organism>
<gene>
    <name evidence="1" type="ORF">DXG03_005929</name>
</gene>
<name>A0A9P7G8L3_9AGAR</name>
<evidence type="ECO:0000313" key="1">
    <source>
        <dbReference type="EMBL" id="KAG5645518.1"/>
    </source>
</evidence>
<reference evidence="1" key="1">
    <citation type="submission" date="2020-07" db="EMBL/GenBank/DDBJ databases">
        <authorList>
            <person name="Nieuwenhuis M."/>
            <person name="Van De Peppel L.J.J."/>
        </authorList>
    </citation>
    <scope>NUCLEOTIDE SEQUENCE</scope>
    <source>
        <strain evidence="1">AP01</strain>
        <tissue evidence="1">Mycelium</tissue>
    </source>
</reference>
<proteinExistence type="predicted"/>
<dbReference type="OrthoDB" id="201153at2759"/>
<reference evidence="1" key="2">
    <citation type="submission" date="2021-10" db="EMBL/GenBank/DDBJ databases">
        <title>Phylogenomics reveals ancestral predisposition of the termite-cultivated fungus Termitomyces towards a domesticated lifestyle.</title>
        <authorList>
            <person name="Auxier B."/>
            <person name="Grum-Grzhimaylo A."/>
            <person name="Cardenas M.E."/>
            <person name="Lodge J.D."/>
            <person name="Laessoe T."/>
            <person name="Pedersen O."/>
            <person name="Smith M.E."/>
            <person name="Kuyper T.W."/>
            <person name="Franco-Molano E.A."/>
            <person name="Baroni T.J."/>
            <person name="Aanen D.K."/>
        </authorList>
    </citation>
    <scope>NUCLEOTIDE SEQUENCE</scope>
    <source>
        <strain evidence="1">AP01</strain>
        <tissue evidence="1">Mycelium</tissue>
    </source>
</reference>
<dbReference type="Proteomes" id="UP000775547">
    <property type="component" value="Unassembled WGS sequence"/>
</dbReference>
<dbReference type="InterPro" id="IPR051409">
    <property type="entry name" value="Atypical_kinase_ADCK"/>
</dbReference>
<protein>
    <submittedName>
        <fullName evidence="1">Uncharacterized protein</fullName>
    </submittedName>
</protein>
<keyword evidence="2" id="KW-1185">Reference proteome</keyword>
<dbReference type="PANTHER" id="PTHR43851">
    <property type="match status" value="1"/>
</dbReference>
<dbReference type="EMBL" id="JABCKV010000038">
    <property type="protein sequence ID" value="KAG5645518.1"/>
    <property type="molecule type" value="Genomic_DNA"/>
</dbReference>
<dbReference type="AlphaFoldDB" id="A0A9P7G8L3"/>